<feature type="transmembrane region" description="Helical" evidence="8">
    <location>
        <begin position="247"/>
        <end position="273"/>
    </location>
</feature>
<evidence type="ECO:0000256" key="2">
    <source>
        <dbReference type="ARBA" id="ARBA00007935"/>
    </source>
</evidence>
<feature type="transmembrane region" description="Helical" evidence="8">
    <location>
        <begin position="159"/>
        <end position="180"/>
    </location>
</feature>
<dbReference type="PANTHER" id="PTHR30472">
    <property type="entry name" value="FERRIC ENTEROBACTIN TRANSPORT SYSTEM PERMEASE PROTEIN"/>
    <property type="match status" value="1"/>
</dbReference>
<feature type="transmembrane region" description="Helical" evidence="8">
    <location>
        <begin position="20"/>
        <end position="40"/>
    </location>
</feature>
<name>A0A1M5VA95_9FIRM</name>
<feature type="transmembrane region" description="Helical" evidence="8">
    <location>
        <begin position="103"/>
        <end position="122"/>
    </location>
</feature>
<proteinExistence type="inferred from homology"/>
<keyword evidence="7 8" id="KW-0472">Membrane</keyword>
<feature type="transmembrane region" description="Helical" evidence="8">
    <location>
        <begin position="205"/>
        <end position="227"/>
    </location>
</feature>
<dbReference type="PANTHER" id="PTHR30472:SF68">
    <property type="entry name" value="FERRICHROME TRANSPORT SYSTEM PERMEASE PROTEIN FHUB"/>
    <property type="match status" value="1"/>
</dbReference>
<keyword evidence="3" id="KW-0813">Transport</keyword>
<dbReference type="GO" id="GO:0033214">
    <property type="term" value="P:siderophore-iron import into cell"/>
    <property type="evidence" value="ECO:0007669"/>
    <property type="project" value="TreeGrafter"/>
</dbReference>
<accession>A0A1M5VA95</accession>
<evidence type="ECO:0000256" key="3">
    <source>
        <dbReference type="ARBA" id="ARBA00022448"/>
    </source>
</evidence>
<keyword evidence="10" id="KW-1185">Reference proteome</keyword>
<dbReference type="Proteomes" id="UP000183967">
    <property type="component" value="Unassembled WGS sequence"/>
</dbReference>
<feature type="transmembrane region" description="Helical" evidence="8">
    <location>
        <begin position="74"/>
        <end position="91"/>
    </location>
</feature>
<gene>
    <name evidence="9" type="ORF">SAMN02745135_01825</name>
</gene>
<dbReference type="Pfam" id="PF01032">
    <property type="entry name" value="FecCD"/>
    <property type="match status" value="1"/>
</dbReference>
<evidence type="ECO:0000256" key="6">
    <source>
        <dbReference type="ARBA" id="ARBA00022989"/>
    </source>
</evidence>
<dbReference type="InterPro" id="IPR000522">
    <property type="entry name" value="ABC_transptr_permease_BtuC"/>
</dbReference>
<evidence type="ECO:0000313" key="10">
    <source>
        <dbReference type="Proteomes" id="UP000183967"/>
    </source>
</evidence>
<reference evidence="10" key="1">
    <citation type="submission" date="2016-11" db="EMBL/GenBank/DDBJ databases">
        <authorList>
            <person name="Varghese N."/>
            <person name="Submissions S."/>
        </authorList>
    </citation>
    <scope>NUCLEOTIDE SEQUENCE [LARGE SCALE GENOMIC DNA]</scope>
    <source>
        <strain evidence="10">DSM 13643</strain>
    </source>
</reference>
<dbReference type="SUPFAM" id="SSF81345">
    <property type="entry name" value="ABC transporter involved in vitamin B12 uptake, BtuC"/>
    <property type="match status" value="1"/>
</dbReference>
<comment type="subcellular location">
    <subcellularLocation>
        <location evidence="1">Cell membrane</location>
        <topology evidence="1">Multi-pass membrane protein</topology>
    </subcellularLocation>
</comment>
<evidence type="ECO:0000256" key="8">
    <source>
        <dbReference type="SAM" id="Phobius"/>
    </source>
</evidence>
<dbReference type="EMBL" id="FQXO01000053">
    <property type="protein sequence ID" value="SHH72014.1"/>
    <property type="molecule type" value="Genomic_DNA"/>
</dbReference>
<evidence type="ECO:0000313" key="9">
    <source>
        <dbReference type="EMBL" id="SHH72014.1"/>
    </source>
</evidence>
<dbReference type="Gene3D" id="1.10.3470.10">
    <property type="entry name" value="ABC transporter involved in vitamin B12 uptake, BtuC"/>
    <property type="match status" value="1"/>
</dbReference>
<evidence type="ECO:0000256" key="7">
    <source>
        <dbReference type="ARBA" id="ARBA00023136"/>
    </source>
</evidence>
<keyword evidence="4" id="KW-1003">Cell membrane</keyword>
<dbReference type="GO" id="GO:0022857">
    <property type="term" value="F:transmembrane transporter activity"/>
    <property type="evidence" value="ECO:0007669"/>
    <property type="project" value="InterPro"/>
</dbReference>
<organism evidence="9 10">
    <name type="scientific">Caloranaerobacter azorensis DSM 13643</name>
    <dbReference type="NCBI Taxonomy" id="1121264"/>
    <lineage>
        <taxon>Bacteria</taxon>
        <taxon>Bacillati</taxon>
        <taxon>Bacillota</taxon>
        <taxon>Tissierellia</taxon>
        <taxon>Tissierellales</taxon>
        <taxon>Thermohalobacteraceae</taxon>
        <taxon>Caloranaerobacter</taxon>
    </lineage>
</organism>
<feature type="transmembrane region" description="Helical" evidence="8">
    <location>
        <begin position="128"/>
        <end position="147"/>
    </location>
</feature>
<keyword evidence="6 8" id="KW-1133">Transmembrane helix</keyword>
<dbReference type="InterPro" id="IPR037294">
    <property type="entry name" value="ABC_BtuC-like"/>
</dbReference>
<keyword evidence="5 8" id="KW-0812">Transmembrane</keyword>
<dbReference type="GO" id="GO:0005886">
    <property type="term" value="C:plasma membrane"/>
    <property type="evidence" value="ECO:0007669"/>
    <property type="project" value="UniProtKB-SubCell"/>
</dbReference>
<dbReference type="FunFam" id="1.10.3470.10:FF:000001">
    <property type="entry name" value="Vitamin B12 ABC transporter permease BtuC"/>
    <property type="match status" value="1"/>
</dbReference>
<dbReference type="AlphaFoldDB" id="A0A1M5VA95"/>
<evidence type="ECO:0000256" key="1">
    <source>
        <dbReference type="ARBA" id="ARBA00004651"/>
    </source>
</evidence>
<evidence type="ECO:0000256" key="4">
    <source>
        <dbReference type="ARBA" id="ARBA00022475"/>
    </source>
</evidence>
<protein>
    <submittedName>
        <fullName evidence="9">Iron complex transport system permease protein</fullName>
    </submittedName>
</protein>
<evidence type="ECO:0000256" key="5">
    <source>
        <dbReference type="ARBA" id="ARBA00022692"/>
    </source>
</evidence>
<dbReference type="CDD" id="cd06550">
    <property type="entry name" value="TM_ABC_iron-siderophores_like"/>
    <property type="match status" value="1"/>
</dbReference>
<feature type="transmembrane region" description="Helical" evidence="8">
    <location>
        <begin position="314"/>
        <end position="334"/>
    </location>
</feature>
<sequence length="342" mass="36201">MSAQNAAVNMNLKSRSIKRIIVYIVEIVLLITLVLVSLRFGSVNYSLKQIIDALTIGSDFTVRTIILNIRLPRTILAVFVGANLAISGALLQSVLRNPLASPGVIGVTSGASLAAIIIMLVFPELTALVPFVAFLGGMIATFLVFILSWRQGISAVRIVLAGVAINAILGGGTSMLSVLYSDRIQGILMWVNGSLAGKSWNQVEILLPYTVIGLIIAVFETGVANALQLGDDTAKNLGVRVNLARVILSMTAAFLTGISVAVVGLIGFIGLIVPHISRLLVGSDYRFMLPSSAILGANLLVLADMVARTAFSPIELPVGIIMALVGGPFFLYLLRKVRGYGS</sequence>
<dbReference type="RefSeq" id="WP_242844208.1">
    <property type="nucleotide sequence ID" value="NZ_FQXO01000053.1"/>
</dbReference>
<comment type="similarity">
    <text evidence="2">Belongs to the binding-protein-dependent transport system permease family. FecCD subfamily.</text>
</comment>